<accession>A0A9P5VFY5</accession>
<dbReference type="Pfam" id="PF00224">
    <property type="entry name" value="PK"/>
    <property type="match status" value="1"/>
</dbReference>
<dbReference type="Proteomes" id="UP000696485">
    <property type="component" value="Unassembled WGS sequence"/>
</dbReference>
<name>A0A9P5VFY5_9FUNG</name>
<keyword evidence="2" id="KW-0808">Transferase</keyword>
<dbReference type="GO" id="GO:0030955">
    <property type="term" value="F:potassium ion binding"/>
    <property type="evidence" value="ECO:0007669"/>
    <property type="project" value="InterPro"/>
</dbReference>
<dbReference type="InterPro" id="IPR015793">
    <property type="entry name" value="Pyrv_Knase_brl"/>
</dbReference>
<organism evidence="2 3">
    <name type="scientific">Podila minutissima</name>
    <dbReference type="NCBI Taxonomy" id="64525"/>
    <lineage>
        <taxon>Eukaryota</taxon>
        <taxon>Fungi</taxon>
        <taxon>Fungi incertae sedis</taxon>
        <taxon>Mucoromycota</taxon>
        <taxon>Mortierellomycotina</taxon>
        <taxon>Mortierellomycetes</taxon>
        <taxon>Mortierellales</taxon>
        <taxon>Mortierellaceae</taxon>
        <taxon>Podila</taxon>
    </lineage>
</organism>
<dbReference type="GO" id="GO:0016301">
    <property type="term" value="F:kinase activity"/>
    <property type="evidence" value="ECO:0007669"/>
    <property type="project" value="UniProtKB-KW"/>
</dbReference>
<sequence>MPTRNNDTVKNNLEWVSNLSIDAEPDAVRKSSIICTIGPNTNKVEMITALREAGMNIVRM</sequence>
<dbReference type="AlphaFoldDB" id="A0A9P5VFY5"/>
<keyword evidence="3" id="KW-1185">Reference proteome</keyword>
<dbReference type="InterPro" id="IPR015813">
    <property type="entry name" value="Pyrv/PenolPyrv_kinase-like_dom"/>
</dbReference>
<dbReference type="EMBL" id="JAAAUY010002745">
    <property type="protein sequence ID" value="KAF9310061.1"/>
    <property type="molecule type" value="Genomic_DNA"/>
</dbReference>
<dbReference type="Gene3D" id="3.20.20.60">
    <property type="entry name" value="Phosphoenolpyruvate-binding domains"/>
    <property type="match status" value="1"/>
</dbReference>
<dbReference type="SUPFAM" id="SSF51621">
    <property type="entry name" value="Phosphoenolpyruvate/pyruvate domain"/>
    <property type="match status" value="1"/>
</dbReference>
<evidence type="ECO:0000313" key="2">
    <source>
        <dbReference type="EMBL" id="KAF9310061.1"/>
    </source>
</evidence>
<dbReference type="GO" id="GO:0004743">
    <property type="term" value="F:pyruvate kinase activity"/>
    <property type="evidence" value="ECO:0007669"/>
    <property type="project" value="InterPro"/>
</dbReference>
<dbReference type="InterPro" id="IPR040442">
    <property type="entry name" value="Pyrv_kinase-like_dom_sf"/>
</dbReference>
<evidence type="ECO:0000313" key="3">
    <source>
        <dbReference type="Proteomes" id="UP000696485"/>
    </source>
</evidence>
<feature type="non-terminal residue" evidence="2">
    <location>
        <position position="1"/>
    </location>
</feature>
<feature type="domain" description="Pyruvate kinase barrel" evidence="1">
    <location>
        <begin position="29"/>
        <end position="60"/>
    </location>
</feature>
<dbReference type="GO" id="GO:0000287">
    <property type="term" value="F:magnesium ion binding"/>
    <property type="evidence" value="ECO:0007669"/>
    <property type="project" value="InterPro"/>
</dbReference>
<keyword evidence="2" id="KW-0670">Pyruvate</keyword>
<proteinExistence type="predicted"/>
<comment type="caution">
    <text evidence="2">The sequence shown here is derived from an EMBL/GenBank/DDBJ whole genome shotgun (WGS) entry which is preliminary data.</text>
</comment>
<keyword evidence="2" id="KW-0418">Kinase</keyword>
<evidence type="ECO:0000259" key="1">
    <source>
        <dbReference type="Pfam" id="PF00224"/>
    </source>
</evidence>
<protein>
    <submittedName>
        <fullName evidence="2">Pyruvate kinase</fullName>
    </submittedName>
</protein>
<gene>
    <name evidence="2" type="primary">PYK1_3</name>
    <name evidence="2" type="ORF">BG006_004927</name>
</gene>
<reference evidence="2" key="1">
    <citation type="journal article" date="2020" name="Fungal Divers.">
        <title>Resolving the Mortierellaceae phylogeny through synthesis of multi-gene phylogenetics and phylogenomics.</title>
        <authorList>
            <person name="Vandepol N."/>
            <person name="Liber J."/>
            <person name="Desiro A."/>
            <person name="Na H."/>
            <person name="Kennedy M."/>
            <person name="Barry K."/>
            <person name="Grigoriev I.V."/>
            <person name="Miller A.N."/>
            <person name="O'Donnell K."/>
            <person name="Stajich J.E."/>
            <person name="Bonito G."/>
        </authorList>
    </citation>
    <scope>NUCLEOTIDE SEQUENCE</scope>
    <source>
        <strain evidence="2">NVP1</strain>
    </source>
</reference>